<gene>
    <name evidence="1" type="ORF">FA95DRAFT_1484601</name>
</gene>
<accession>A0ACB8S6Q7</accession>
<reference evidence="1" key="2">
    <citation type="journal article" date="2022" name="New Phytol.">
        <title>Evolutionary transition to the ectomycorrhizal habit in the genomes of a hyperdiverse lineage of mushroom-forming fungi.</title>
        <authorList>
            <person name="Looney B."/>
            <person name="Miyauchi S."/>
            <person name="Morin E."/>
            <person name="Drula E."/>
            <person name="Courty P.E."/>
            <person name="Kohler A."/>
            <person name="Kuo A."/>
            <person name="LaButti K."/>
            <person name="Pangilinan J."/>
            <person name="Lipzen A."/>
            <person name="Riley R."/>
            <person name="Andreopoulos W."/>
            <person name="He G."/>
            <person name="Johnson J."/>
            <person name="Nolan M."/>
            <person name="Tritt A."/>
            <person name="Barry K.W."/>
            <person name="Grigoriev I.V."/>
            <person name="Nagy L.G."/>
            <person name="Hibbett D."/>
            <person name="Henrissat B."/>
            <person name="Matheny P.B."/>
            <person name="Labbe J."/>
            <person name="Martin F.M."/>
        </authorList>
    </citation>
    <scope>NUCLEOTIDE SEQUENCE</scope>
    <source>
        <strain evidence="1">FP105234-sp</strain>
    </source>
</reference>
<reference evidence="1" key="1">
    <citation type="submission" date="2021-02" db="EMBL/GenBank/DDBJ databases">
        <authorList>
            <consortium name="DOE Joint Genome Institute"/>
            <person name="Ahrendt S."/>
            <person name="Looney B.P."/>
            <person name="Miyauchi S."/>
            <person name="Morin E."/>
            <person name="Drula E."/>
            <person name="Courty P.E."/>
            <person name="Chicoki N."/>
            <person name="Fauchery L."/>
            <person name="Kohler A."/>
            <person name="Kuo A."/>
            <person name="Labutti K."/>
            <person name="Pangilinan J."/>
            <person name="Lipzen A."/>
            <person name="Riley R."/>
            <person name="Andreopoulos W."/>
            <person name="He G."/>
            <person name="Johnson J."/>
            <person name="Barry K.W."/>
            <person name="Grigoriev I.V."/>
            <person name="Nagy L."/>
            <person name="Hibbett D."/>
            <person name="Henrissat B."/>
            <person name="Matheny P.B."/>
            <person name="Labbe J."/>
            <person name="Martin F."/>
        </authorList>
    </citation>
    <scope>NUCLEOTIDE SEQUENCE</scope>
    <source>
        <strain evidence="1">FP105234-sp</strain>
    </source>
</reference>
<feature type="non-terminal residue" evidence="1">
    <location>
        <position position="1"/>
    </location>
</feature>
<name>A0ACB8S6Q7_9AGAM</name>
<comment type="caution">
    <text evidence="1">The sequence shown here is derived from an EMBL/GenBank/DDBJ whole genome shotgun (WGS) entry which is preliminary data.</text>
</comment>
<evidence type="ECO:0000313" key="1">
    <source>
        <dbReference type="EMBL" id="KAI0051798.1"/>
    </source>
</evidence>
<dbReference type="EMBL" id="MU275849">
    <property type="protein sequence ID" value="KAI0051798.1"/>
    <property type="molecule type" value="Genomic_DNA"/>
</dbReference>
<evidence type="ECO:0000313" key="2">
    <source>
        <dbReference type="Proteomes" id="UP000814033"/>
    </source>
</evidence>
<organism evidence="1 2">
    <name type="scientific">Auriscalpium vulgare</name>
    <dbReference type="NCBI Taxonomy" id="40419"/>
    <lineage>
        <taxon>Eukaryota</taxon>
        <taxon>Fungi</taxon>
        <taxon>Dikarya</taxon>
        <taxon>Basidiomycota</taxon>
        <taxon>Agaricomycotina</taxon>
        <taxon>Agaricomycetes</taxon>
        <taxon>Russulales</taxon>
        <taxon>Auriscalpiaceae</taxon>
        <taxon>Auriscalpium</taxon>
    </lineage>
</organism>
<sequence>LKYSGTARYWSSYPPLHKEFIPLKNPPPSNSVYYKNASLIARLELVDALVCFTYSLWTSDYSRSNCHPSSWGTVTGFLNWTKGKWNAEMSAGGEREKAFLGIIWMIEGYIWSRKNVYSTRQTLDTDMDKLMEKARVLVEADSASSNTPSSGQPTPPMLPSPASIAPANSTNSTPTGRPSGTPNPTTASTTADPAPASTAPPARSKNHFGVFAPPPANANNVMLPISATTTHAMKTLTLGVASASWALRHAQTHLTLRTLAQHFPKTLARILHSSLSFSDEAEPDMEDEEGELFWPGAPETGEGLGWVCLLGKAMIKEFGKDIGYMGYDGVVPKPDPR</sequence>
<keyword evidence="2" id="KW-1185">Reference proteome</keyword>
<dbReference type="Proteomes" id="UP000814033">
    <property type="component" value="Unassembled WGS sequence"/>
</dbReference>
<proteinExistence type="predicted"/>
<protein>
    <submittedName>
        <fullName evidence="1">Uncharacterized protein</fullName>
    </submittedName>
</protein>